<dbReference type="SUPFAM" id="SSF47413">
    <property type="entry name" value="lambda repressor-like DNA-binding domains"/>
    <property type="match status" value="1"/>
</dbReference>
<protein>
    <submittedName>
        <fullName evidence="2">Helix-turn-helix transcriptional regulator</fullName>
    </submittedName>
</protein>
<dbReference type="InterPro" id="IPR001387">
    <property type="entry name" value="Cro/C1-type_HTH"/>
</dbReference>
<dbReference type="EMBL" id="JAAGVY010000003">
    <property type="protein sequence ID" value="NEN22532.1"/>
    <property type="molecule type" value="Genomic_DNA"/>
</dbReference>
<sequence>MNNTKKNILAELLAEISPIDQAKTDAKMILASRIFKVLKSKKWNNKDFMEAVGQKNPSVITKWLSGTHNFTVDTLVEIEKALDISLLSLENTKVQKVTENTRRIKKSTVRKHL</sequence>
<proteinExistence type="predicted"/>
<name>A0A7K3WNU5_9FLAO</name>
<dbReference type="AlphaFoldDB" id="A0A7K3WNU5"/>
<evidence type="ECO:0000313" key="2">
    <source>
        <dbReference type="EMBL" id="NEN22532.1"/>
    </source>
</evidence>
<keyword evidence="3" id="KW-1185">Reference proteome</keyword>
<dbReference type="GO" id="GO:0003677">
    <property type="term" value="F:DNA binding"/>
    <property type="evidence" value="ECO:0007669"/>
    <property type="project" value="InterPro"/>
</dbReference>
<reference evidence="2 3" key="1">
    <citation type="submission" date="2020-02" db="EMBL/GenBank/DDBJ databases">
        <title>Out from the shadows clarifying the taxonomy of the family Cryomorphaceae and related taxa by utilizing the GTDB taxonomic framework.</title>
        <authorList>
            <person name="Bowman J.P."/>
        </authorList>
    </citation>
    <scope>NUCLEOTIDE SEQUENCE [LARGE SCALE GENOMIC DNA]</scope>
    <source>
        <strain evidence="2 3">QSSC 1-22</strain>
    </source>
</reference>
<gene>
    <name evidence="2" type="ORF">G3O08_03315</name>
</gene>
<dbReference type="Proteomes" id="UP000486602">
    <property type="component" value="Unassembled WGS sequence"/>
</dbReference>
<dbReference type="PROSITE" id="PS50943">
    <property type="entry name" value="HTH_CROC1"/>
    <property type="match status" value="1"/>
</dbReference>
<dbReference type="RefSeq" id="WP_163283257.1">
    <property type="nucleotide sequence ID" value="NZ_JAAGVY010000003.1"/>
</dbReference>
<dbReference type="Pfam" id="PF01381">
    <property type="entry name" value="HTH_3"/>
    <property type="match status" value="1"/>
</dbReference>
<evidence type="ECO:0000313" key="3">
    <source>
        <dbReference type="Proteomes" id="UP000486602"/>
    </source>
</evidence>
<organism evidence="2 3">
    <name type="scientific">Cryomorpha ignava</name>
    <dbReference type="NCBI Taxonomy" id="101383"/>
    <lineage>
        <taxon>Bacteria</taxon>
        <taxon>Pseudomonadati</taxon>
        <taxon>Bacteroidota</taxon>
        <taxon>Flavobacteriia</taxon>
        <taxon>Flavobacteriales</taxon>
        <taxon>Cryomorphaceae</taxon>
        <taxon>Cryomorpha</taxon>
    </lineage>
</organism>
<evidence type="ECO:0000259" key="1">
    <source>
        <dbReference type="PROSITE" id="PS50943"/>
    </source>
</evidence>
<feature type="domain" description="HTH cro/C1-type" evidence="1">
    <location>
        <begin position="57"/>
        <end position="89"/>
    </location>
</feature>
<dbReference type="InterPro" id="IPR010982">
    <property type="entry name" value="Lambda_DNA-bd_dom_sf"/>
</dbReference>
<comment type="caution">
    <text evidence="2">The sequence shown here is derived from an EMBL/GenBank/DDBJ whole genome shotgun (WGS) entry which is preliminary data.</text>
</comment>
<accession>A0A7K3WNU5</accession>
<dbReference type="Gene3D" id="1.10.260.40">
    <property type="entry name" value="lambda repressor-like DNA-binding domains"/>
    <property type="match status" value="1"/>
</dbReference>